<evidence type="ECO:0000313" key="2">
    <source>
        <dbReference type="EMBL" id="KAF0924457.1"/>
    </source>
</evidence>
<evidence type="ECO:0000313" key="3">
    <source>
        <dbReference type="Proteomes" id="UP000479710"/>
    </source>
</evidence>
<organism evidence="2 3">
    <name type="scientific">Oryza meyeriana var. granulata</name>
    <dbReference type="NCBI Taxonomy" id="110450"/>
    <lineage>
        <taxon>Eukaryota</taxon>
        <taxon>Viridiplantae</taxon>
        <taxon>Streptophyta</taxon>
        <taxon>Embryophyta</taxon>
        <taxon>Tracheophyta</taxon>
        <taxon>Spermatophyta</taxon>
        <taxon>Magnoliopsida</taxon>
        <taxon>Liliopsida</taxon>
        <taxon>Poales</taxon>
        <taxon>Poaceae</taxon>
        <taxon>BOP clade</taxon>
        <taxon>Oryzoideae</taxon>
        <taxon>Oryzeae</taxon>
        <taxon>Oryzinae</taxon>
        <taxon>Oryza</taxon>
        <taxon>Oryza meyeriana</taxon>
    </lineage>
</organism>
<feature type="region of interest" description="Disordered" evidence="1">
    <location>
        <begin position="1"/>
        <end position="26"/>
    </location>
</feature>
<reference evidence="2 3" key="1">
    <citation type="submission" date="2019-11" db="EMBL/GenBank/DDBJ databases">
        <title>Whole genome sequence of Oryza granulata.</title>
        <authorList>
            <person name="Li W."/>
        </authorList>
    </citation>
    <scope>NUCLEOTIDE SEQUENCE [LARGE SCALE GENOMIC DNA]</scope>
    <source>
        <strain evidence="3">cv. Menghai</strain>
        <tissue evidence="2">Leaf</tissue>
    </source>
</reference>
<gene>
    <name evidence="2" type="ORF">E2562_010116</name>
</gene>
<feature type="compositionally biased region" description="Basic and acidic residues" evidence="1">
    <location>
        <begin position="1"/>
        <end position="10"/>
    </location>
</feature>
<name>A0A6G1EI91_9ORYZ</name>
<keyword evidence="3" id="KW-1185">Reference proteome</keyword>
<sequence>MAANSDKLEGINEEDDTQGDVTSEGCMAEKSNLEMTQDNLTTKMVPVHAGWEHDVFEVGSQ</sequence>
<dbReference type="EMBL" id="SPHZ02000003">
    <property type="protein sequence ID" value="KAF0924457.1"/>
    <property type="molecule type" value="Genomic_DNA"/>
</dbReference>
<proteinExistence type="predicted"/>
<accession>A0A6G1EI91</accession>
<dbReference type="AlphaFoldDB" id="A0A6G1EI91"/>
<evidence type="ECO:0000256" key="1">
    <source>
        <dbReference type="SAM" id="MobiDB-lite"/>
    </source>
</evidence>
<comment type="caution">
    <text evidence="2">The sequence shown here is derived from an EMBL/GenBank/DDBJ whole genome shotgun (WGS) entry which is preliminary data.</text>
</comment>
<protein>
    <submittedName>
        <fullName evidence="2">Uncharacterized protein</fullName>
    </submittedName>
</protein>
<dbReference type="Proteomes" id="UP000479710">
    <property type="component" value="Unassembled WGS sequence"/>
</dbReference>